<proteinExistence type="predicted"/>
<protein>
    <submittedName>
        <fullName evidence="1">Uncharacterized protein</fullName>
    </submittedName>
</protein>
<sequence>MRNIISKRHCCIIYLFFSLIIFFPTIAISADTITPTQKLTNGQTLVSEGGVFELGFFTPGNSGKWYVGIWYRNIPDKAYVWVANRDAPLSNSSGTLSISNKSIALFDQVETIVWLSNQTEAVNPVARLLDSGNFVLRENNGGEILWQSFDYPTDTLLPGMKLGWDLKTGFDRNLTSWRSTNDPSSGDYSFKIDYHGFPEIFLWKKLEKRYRSGPWNGLRFSGVPEMKPLPNLNFEFVIDQDEVYYSFDITDKNLKSRLMVDSSGLLQRFTWVEERKTWNPYWYAPKDQCDNYLECGPFGICDANASPVCKCMRGFQPKNPQAWSLRLGSDGCIRKTELQCMKDKFLHLKNVKLPETTTAFLDKNMTLKDCAALCSRNCTCTAYANADISHGGSGCVIWTSDLLDMRQYAEGGQDLYVRLAASDIGDGGNAISLIIGFTVGGAVLVLGVVAFFLWKRKTLLTQKGKAQQKGPSERSQDLLLNEVVISSRRDNSGEKTDEVELPLFDFDTIATATDNFSDDNKLGQGGFGSVYMVNPLETAQIPQPKTPGFCLGRNPPETDSSSSKHDESCTVNQVTVTMLDASARGQVLFAEEAWKRKLMEKLKNSGPSLAVFCFLISFLAKYSIAIDTINPKQSINGSQTIVSSGQKFELGFFTPGNANDQYLGIWYKHIPVQTVVWVANRNKPLRNSSGILTFRKDGMLVIRNQEGDVIWSSSSSRTTKSPVAQLLDTGNFVLKDVADGKVENYVWQSFDYPSDTLLPGMKLGWNMKTGLNRYLTSWKSSDDPSFGNYSYGLNSGGLPQFVLSRGSTVLFRSGPWCGTQFSGAPAPIVNPIFTPLFVSNANEVYYAFEVTKNINSRFLLSHSGVVQHLSWNERLGWYQLFTVQEDRCDNYGLCGSYGYCNIDKSPNCDCLKGFIPRSPQDWKMLDWSRGCVRKDPNVCRGDRFLKITGLKLPDAMQFRVKVNMTIEDCEAECLKNCSCVAYAQLGSSGAGKGCVTWFGDLIDIKQVAEYGQDLNIRVSASEVGEINVLLPQMN</sequence>
<evidence type="ECO:0000313" key="1">
    <source>
        <dbReference type="EMBL" id="KAJ0018340.1"/>
    </source>
</evidence>
<accession>A0ACC0XJP4</accession>
<dbReference type="Proteomes" id="UP001163603">
    <property type="component" value="Chromosome 12"/>
</dbReference>
<name>A0ACC0XJP4_9ROSI</name>
<dbReference type="EMBL" id="CM047747">
    <property type="protein sequence ID" value="KAJ0018340.1"/>
    <property type="molecule type" value="Genomic_DNA"/>
</dbReference>
<gene>
    <name evidence="1" type="ORF">Pint_10802</name>
</gene>
<keyword evidence="2" id="KW-1185">Reference proteome</keyword>
<organism evidence="1 2">
    <name type="scientific">Pistacia integerrima</name>
    <dbReference type="NCBI Taxonomy" id="434235"/>
    <lineage>
        <taxon>Eukaryota</taxon>
        <taxon>Viridiplantae</taxon>
        <taxon>Streptophyta</taxon>
        <taxon>Embryophyta</taxon>
        <taxon>Tracheophyta</taxon>
        <taxon>Spermatophyta</taxon>
        <taxon>Magnoliopsida</taxon>
        <taxon>eudicotyledons</taxon>
        <taxon>Gunneridae</taxon>
        <taxon>Pentapetalae</taxon>
        <taxon>rosids</taxon>
        <taxon>malvids</taxon>
        <taxon>Sapindales</taxon>
        <taxon>Anacardiaceae</taxon>
        <taxon>Pistacia</taxon>
    </lineage>
</organism>
<evidence type="ECO:0000313" key="2">
    <source>
        <dbReference type="Proteomes" id="UP001163603"/>
    </source>
</evidence>
<reference evidence="2" key="1">
    <citation type="journal article" date="2023" name="G3 (Bethesda)">
        <title>Genome assembly and association tests identify interacting loci associated with vigor, precocity, and sex in interspecific pistachio rootstocks.</title>
        <authorList>
            <person name="Palmer W."/>
            <person name="Jacygrad E."/>
            <person name="Sagayaradj S."/>
            <person name="Cavanaugh K."/>
            <person name="Han R."/>
            <person name="Bertier L."/>
            <person name="Beede B."/>
            <person name="Kafkas S."/>
            <person name="Golino D."/>
            <person name="Preece J."/>
            <person name="Michelmore R."/>
        </authorList>
    </citation>
    <scope>NUCLEOTIDE SEQUENCE [LARGE SCALE GENOMIC DNA]</scope>
</reference>
<comment type="caution">
    <text evidence="1">The sequence shown here is derived from an EMBL/GenBank/DDBJ whole genome shotgun (WGS) entry which is preliminary data.</text>
</comment>